<dbReference type="InterPro" id="IPR045396">
    <property type="entry name" value="DUF6517"/>
</dbReference>
<organism evidence="2 3">
    <name type="scientific">Natrialba swarupiae</name>
    <dbReference type="NCBI Taxonomy" id="2448032"/>
    <lineage>
        <taxon>Archaea</taxon>
        <taxon>Methanobacteriati</taxon>
        <taxon>Methanobacteriota</taxon>
        <taxon>Stenosarchaea group</taxon>
        <taxon>Halobacteria</taxon>
        <taxon>Halobacteriales</taxon>
        <taxon>Natrialbaceae</taxon>
        <taxon>Natrialba</taxon>
    </lineage>
</organism>
<comment type="caution">
    <text evidence="2">The sequence shown here is derived from an EMBL/GenBank/DDBJ whole genome shotgun (WGS) entry which is preliminary data.</text>
</comment>
<gene>
    <name evidence="2" type="ORF">FYC77_01555</name>
</gene>
<evidence type="ECO:0000313" key="2">
    <source>
        <dbReference type="EMBL" id="TYT63921.1"/>
    </source>
</evidence>
<evidence type="ECO:0000256" key="1">
    <source>
        <dbReference type="SAM" id="MobiDB-lite"/>
    </source>
</evidence>
<feature type="region of interest" description="Disordered" evidence="1">
    <location>
        <begin position="209"/>
        <end position="256"/>
    </location>
</feature>
<sequence length="256" mass="27747">MKRRHLLASCGTFGLTAVAGCLGAAGLAEHEATPAGVAPATRAETGYEQTGIEELAVEEEVEISVYSETVVARNYLVEHEKAIGVEPLGEQRSAVFTVLTTPKVDVAGREFNPVREMSARELVELIEGNYDDLENVEHERDDDVEILDQETTESRFSARAAFGGIPVDVNVHVSEAVETAEDWVVTIGVYPQQVAPREEDNVRSLMENVTEGVDEDETVDGGEDGERASNGDEVGDNESDEDDHENGETDDGIIDL</sequence>
<protein>
    <submittedName>
        <fullName evidence="2">Uncharacterized protein</fullName>
    </submittedName>
</protein>
<feature type="compositionally biased region" description="Acidic residues" evidence="1">
    <location>
        <begin position="233"/>
        <end position="256"/>
    </location>
</feature>
<dbReference type="Proteomes" id="UP000324104">
    <property type="component" value="Unassembled WGS sequence"/>
</dbReference>
<feature type="compositionally biased region" description="Acidic residues" evidence="1">
    <location>
        <begin position="212"/>
        <end position="223"/>
    </location>
</feature>
<keyword evidence="3" id="KW-1185">Reference proteome</keyword>
<dbReference type="RefSeq" id="WP_149079726.1">
    <property type="nucleotide sequence ID" value="NZ_VTAW01000001.1"/>
</dbReference>
<dbReference type="PROSITE" id="PS51257">
    <property type="entry name" value="PROKAR_LIPOPROTEIN"/>
    <property type="match status" value="1"/>
</dbReference>
<proteinExistence type="predicted"/>
<dbReference type="Pfam" id="PF20127">
    <property type="entry name" value="DUF6517"/>
    <property type="match status" value="1"/>
</dbReference>
<dbReference type="AlphaFoldDB" id="A0A5D5AY96"/>
<name>A0A5D5AY96_9EURY</name>
<dbReference type="EMBL" id="VTAW01000001">
    <property type="protein sequence ID" value="TYT63921.1"/>
    <property type="molecule type" value="Genomic_DNA"/>
</dbReference>
<accession>A0A5D5AY96</accession>
<reference evidence="2 3" key="1">
    <citation type="submission" date="2019-08" db="EMBL/GenBank/DDBJ databases">
        <title>Archaea genome.</title>
        <authorList>
            <person name="Kajale S."/>
            <person name="Shouche Y."/>
            <person name="Deshpande N."/>
            <person name="Sharma A."/>
        </authorList>
    </citation>
    <scope>NUCLEOTIDE SEQUENCE [LARGE SCALE GENOMIC DNA]</scope>
    <source>
        <strain evidence="2 3">ESP3B_9</strain>
    </source>
</reference>
<evidence type="ECO:0000313" key="3">
    <source>
        <dbReference type="Proteomes" id="UP000324104"/>
    </source>
</evidence>